<sequence length="51" mass="5513">MAVPSAFLYAGSLAFFASTAIRDQESCRAILKPGRDRRALWREAGGQAAVE</sequence>
<organism evidence="1 2">
    <name type="scientific">Cricetulus griseus</name>
    <name type="common">Chinese hamster</name>
    <name type="synonym">Cricetulus barabensis griseus</name>
    <dbReference type="NCBI Taxonomy" id="10029"/>
    <lineage>
        <taxon>Eukaryota</taxon>
        <taxon>Metazoa</taxon>
        <taxon>Chordata</taxon>
        <taxon>Craniata</taxon>
        <taxon>Vertebrata</taxon>
        <taxon>Euteleostomi</taxon>
        <taxon>Mammalia</taxon>
        <taxon>Eutheria</taxon>
        <taxon>Euarchontoglires</taxon>
        <taxon>Glires</taxon>
        <taxon>Rodentia</taxon>
        <taxon>Myomorpha</taxon>
        <taxon>Muroidea</taxon>
        <taxon>Cricetidae</taxon>
        <taxon>Cricetinae</taxon>
        <taxon>Cricetulus</taxon>
    </lineage>
</organism>
<accession>G3HMC3</accession>
<dbReference type="Proteomes" id="UP000001075">
    <property type="component" value="Unassembled WGS sequence"/>
</dbReference>
<dbReference type="InParanoid" id="G3HMC3"/>
<gene>
    <name evidence="1" type="ORF">I79_011876</name>
</gene>
<reference evidence="2" key="1">
    <citation type="journal article" date="2011" name="Nat. Biotechnol.">
        <title>The genomic sequence of the Chinese hamster ovary (CHO)-K1 cell line.</title>
        <authorList>
            <person name="Xu X."/>
            <person name="Nagarajan H."/>
            <person name="Lewis N.E."/>
            <person name="Pan S."/>
            <person name="Cai Z."/>
            <person name="Liu X."/>
            <person name="Chen W."/>
            <person name="Xie M."/>
            <person name="Wang W."/>
            <person name="Hammond S."/>
            <person name="Andersen M.R."/>
            <person name="Neff N."/>
            <person name="Passarelli B."/>
            <person name="Koh W."/>
            <person name="Fan H.C."/>
            <person name="Wang J."/>
            <person name="Gui Y."/>
            <person name="Lee K.H."/>
            <person name="Betenbaugh M.J."/>
            <person name="Quake S.R."/>
            <person name="Famili I."/>
            <person name="Palsson B.O."/>
            <person name="Wang J."/>
        </authorList>
    </citation>
    <scope>NUCLEOTIDE SEQUENCE [LARGE SCALE GENOMIC DNA]</scope>
    <source>
        <strain evidence="2">CHO K1 cell line</strain>
    </source>
</reference>
<proteinExistence type="predicted"/>
<evidence type="ECO:0000313" key="2">
    <source>
        <dbReference type="Proteomes" id="UP000001075"/>
    </source>
</evidence>
<dbReference type="EMBL" id="JH000506">
    <property type="protein sequence ID" value="EGW08643.1"/>
    <property type="molecule type" value="Genomic_DNA"/>
</dbReference>
<name>G3HMC3_CRIGR</name>
<protein>
    <submittedName>
        <fullName evidence="1">Uncharacterized protein</fullName>
    </submittedName>
</protein>
<dbReference type="AlphaFoldDB" id="G3HMC3"/>
<evidence type="ECO:0000313" key="1">
    <source>
        <dbReference type="EMBL" id="EGW08643.1"/>
    </source>
</evidence>